<dbReference type="InterPro" id="IPR013433">
    <property type="entry name" value="PHA_gran_rgn"/>
</dbReference>
<gene>
    <name evidence="1" type="ORF">MNBD_ALPHA04-1342</name>
</gene>
<protein>
    <submittedName>
        <fullName evidence="1">DNA gyrase subunit B</fullName>
        <ecNumber evidence="1">5.99.1.3</ecNumber>
    </submittedName>
</protein>
<name>A0A3B0RHZ2_9ZZZZ</name>
<evidence type="ECO:0000313" key="1">
    <source>
        <dbReference type="EMBL" id="VAV88466.1"/>
    </source>
</evidence>
<reference evidence="1" key="1">
    <citation type="submission" date="2018-06" db="EMBL/GenBank/DDBJ databases">
        <authorList>
            <person name="Zhirakovskaya E."/>
        </authorList>
    </citation>
    <scope>NUCLEOTIDE SEQUENCE</scope>
</reference>
<keyword evidence="1" id="KW-0413">Isomerase</keyword>
<organism evidence="1">
    <name type="scientific">hydrothermal vent metagenome</name>
    <dbReference type="NCBI Taxonomy" id="652676"/>
    <lineage>
        <taxon>unclassified sequences</taxon>
        <taxon>metagenomes</taxon>
        <taxon>ecological metagenomes</taxon>
    </lineage>
</organism>
<accession>A0A3B0RHZ2</accession>
<dbReference type="GO" id="GO:0016853">
    <property type="term" value="F:isomerase activity"/>
    <property type="evidence" value="ECO:0007669"/>
    <property type="project" value="UniProtKB-KW"/>
</dbReference>
<proteinExistence type="predicted"/>
<sequence>MGQPVTANIAHKLGTTEAKSRIGGGIHQIGEMIPGASLSNQRWEEDTLHFTLDAMGQRIVSEMQVREQEVYVILDLPPLLAMFANKIKEKLQKEAPKMLE</sequence>
<dbReference type="Pfam" id="PF09650">
    <property type="entry name" value="PHA_gran_rgn"/>
    <property type="match status" value="1"/>
</dbReference>
<dbReference type="EC" id="5.99.1.3" evidence="1"/>
<dbReference type="EMBL" id="UOEF01000046">
    <property type="protein sequence ID" value="VAV88466.1"/>
    <property type="molecule type" value="Genomic_DNA"/>
</dbReference>
<dbReference type="AlphaFoldDB" id="A0A3B0RHZ2"/>